<proteinExistence type="predicted"/>
<reference evidence="1 2" key="1">
    <citation type="submission" date="2016-02" db="EMBL/GenBank/DDBJ databases">
        <title>Secondary metabolites in Legionella.</title>
        <authorList>
            <person name="Tobias N.J."/>
            <person name="Bode H.B."/>
        </authorList>
    </citation>
    <scope>NUCLEOTIDE SEQUENCE [LARGE SCALE GENOMIC DNA]</scope>
    <source>
        <strain evidence="1 2">DSM 19216</strain>
    </source>
</reference>
<dbReference type="AlphaFoldDB" id="A0A1E5JNT0"/>
<evidence type="ECO:0000313" key="2">
    <source>
        <dbReference type="Proteomes" id="UP000095229"/>
    </source>
</evidence>
<evidence type="ECO:0000313" key="1">
    <source>
        <dbReference type="EMBL" id="OEH46197.1"/>
    </source>
</evidence>
<protein>
    <submittedName>
        <fullName evidence="1">Uncharacterized protein</fullName>
    </submittedName>
</protein>
<comment type="caution">
    <text evidence="1">The sequence shown here is derived from an EMBL/GenBank/DDBJ whole genome shotgun (WGS) entry which is preliminary data.</text>
</comment>
<dbReference type="Proteomes" id="UP000095229">
    <property type="component" value="Unassembled WGS sequence"/>
</dbReference>
<organism evidence="1 2">
    <name type="scientific">Legionella parisiensis</name>
    <dbReference type="NCBI Taxonomy" id="45071"/>
    <lineage>
        <taxon>Bacteria</taxon>
        <taxon>Pseudomonadati</taxon>
        <taxon>Pseudomonadota</taxon>
        <taxon>Gammaproteobacteria</taxon>
        <taxon>Legionellales</taxon>
        <taxon>Legionellaceae</taxon>
        <taxon>Legionella</taxon>
    </lineage>
</organism>
<name>A0A1E5JNT0_9GAMM</name>
<dbReference type="STRING" id="45071.Lpar_1259"/>
<gene>
    <name evidence="1" type="ORF">lpari_02814</name>
</gene>
<dbReference type="EMBL" id="LSOG01000070">
    <property type="protein sequence ID" value="OEH46197.1"/>
    <property type="molecule type" value="Genomic_DNA"/>
</dbReference>
<accession>A0A1E5JNT0</accession>
<sequence length="64" mass="7419">MCAGVVLDIKTTFPLFHGMYVNPLILTRYTDSYLPYLFTKYCFHVFQRGKNEAQITNVLHTGMV</sequence>
<keyword evidence="2" id="KW-1185">Reference proteome</keyword>